<organism evidence="4 5">
    <name type="scientific">Solirubrobacter pauli</name>
    <dbReference type="NCBI Taxonomy" id="166793"/>
    <lineage>
        <taxon>Bacteria</taxon>
        <taxon>Bacillati</taxon>
        <taxon>Actinomycetota</taxon>
        <taxon>Thermoleophilia</taxon>
        <taxon>Solirubrobacterales</taxon>
        <taxon>Solirubrobacteraceae</taxon>
        <taxon>Solirubrobacter</taxon>
    </lineage>
</organism>
<evidence type="ECO:0000259" key="3">
    <source>
        <dbReference type="Pfam" id="PF20091"/>
    </source>
</evidence>
<dbReference type="Proteomes" id="UP000278962">
    <property type="component" value="Unassembled WGS sequence"/>
</dbReference>
<keyword evidence="5" id="KW-1185">Reference proteome</keyword>
<evidence type="ECO:0000313" key="4">
    <source>
        <dbReference type="EMBL" id="RKQ87838.1"/>
    </source>
</evidence>
<keyword evidence="2" id="KW-0732">Signal</keyword>
<dbReference type="Pfam" id="PF20091">
    <property type="entry name" value="Abhydrolase_10"/>
    <property type="match status" value="1"/>
</dbReference>
<dbReference type="AlphaFoldDB" id="A0A660L326"/>
<evidence type="ECO:0000256" key="2">
    <source>
        <dbReference type="SAM" id="SignalP"/>
    </source>
</evidence>
<evidence type="ECO:0000313" key="5">
    <source>
        <dbReference type="Proteomes" id="UP000278962"/>
    </source>
</evidence>
<feature type="signal peptide" evidence="2">
    <location>
        <begin position="1"/>
        <end position="16"/>
    </location>
</feature>
<feature type="chain" id="PRO_5039567343" description="Alpha/beta hydrolase domain-containing protein" evidence="2">
    <location>
        <begin position="17"/>
        <end position="677"/>
    </location>
</feature>
<name>A0A660L326_9ACTN</name>
<reference evidence="4 5" key="1">
    <citation type="submission" date="2018-10" db="EMBL/GenBank/DDBJ databases">
        <title>Genomic Encyclopedia of Archaeal and Bacterial Type Strains, Phase II (KMG-II): from individual species to whole genera.</title>
        <authorList>
            <person name="Goeker M."/>
        </authorList>
    </citation>
    <scope>NUCLEOTIDE SEQUENCE [LARGE SCALE GENOMIC DNA]</scope>
    <source>
        <strain evidence="4 5">DSM 14954</strain>
    </source>
</reference>
<sequence length="677" mass="70465">MAALTASAGLAAPAVAAVPPGPNGEAPRPSAATGATVAAPAVTGPIARTSPVGDAAHGYPFLATDVDLAKAGYVEEEYVISGQATRYNANGNTTATVTSTGHPYSTRIVVRRPVAPAKFNGTVIAEWTNVSNNWDQEVDWFQTHEHLLEEGYAWVGVSAQRVGLHSATGLKLWSPSRYGALDLTAANTINDDTLSFDVFSQAVKAVRSPAAGVDPLGSLAAPDYVIATGHSQSAGRLRTYANSVQPLANIVDAFILHGGGGAMRTDLPTPVFRINSEGDLSFGIANGARAADSPTFRNWEVAGASHGDWKLITDYGPLRKRDIGTYPGGYPGEPQTCTLPSLSRIPQHMVQNALTDHTFRWVAYGIQPPSAPVISTATAAGGAITRDALGLAQGGIRLSQQEAAIRINSGTNSGGGFCALDGSSLPMTDAQLATLYPTVQSYVDKVVATTLANAEKGYIVEDFTRDPAWYTDIRDLVDDYGSRIDAAVGTRLKASAAQAEAYGTADDKYTAIFYLEDIASQATSRISDAAVRDGVLRQARAVIALLQASIDNPTSTSTTGTVGGAVPATLALSVGAPATFGTFTPGVEQEYTATSDLSVTSTAGDAALSVSAPGFLTNGAFSLAEPLRVELAKSAWTGPTSNEKVVATFKQLIKKNDALRTGAYSKTVTFTLSTTNP</sequence>
<evidence type="ECO:0000256" key="1">
    <source>
        <dbReference type="SAM" id="MobiDB-lite"/>
    </source>
</evidence>
<dbReference type="InterPro" id="IPR045394">
    <property type="entry name" value="Abhydrolase_dom"/>
</dbReference>
<accession>A0A660L326</accession>
<feature type="region of interest" description="Disordered" evidence="1">
    <location>
        <begin position="15"/>
        <end position="36"/>
    </location>
</feature>
<feature type="domain" description="Alpha/beta hydrolase" evidence="3">
    <location>
        <begin position="50"/>
        <end position="461"/>
    </location>
</feature>
<dbReference type="EMBL" id="RBIL01000002">
    <property type="protein sequence ID" value="RKQ87838.1"/>
    <property type="molecule type" value="Genomic_DNA"/>
</dbReference>
<proteinExistence type="predicted"/>
<comment type="caution">
    <text evidence="4">The sequence shown here is derived from an EMBL/GenBank/DDBJ whole genome shotgun (WGS) entry which is preliminary data.</text>
</comment>
<protein>
    <recommendedName>
        <fullName evidence="3">Alpha/beta hydrolase domain-containing protein</fullName>
    </recommendedName>
</protein>
<gene>
    <name evidence="4" type="ORF">C8N24_5867</name>
</gene>